<sequence>MEMREFYEKRGKAFYTRYYKQLEGATITKFEGIIGDGYGDGFPAFQVTLANGQIVTLEVSRDPEGNGGGFIFGLLQPNMSDWDKKGAALMKIKEAMNG</sequence>
<dbReference type="EMBL" id="LR796484">
    <property type="protein sequence ID" value="CAB4147991.1"/>
    <property type="molecule type" value="Genomic_DNA"/>
</dbReference>
<dbReference type="EMBL" id="LR796666">
    <property type="protein sequence ID" value="CAB4158230.1"/>
    <property type="molecule type" value="Genomic_DNA"/>
</dbReference>
<gene>
    <name evidence="1" type="ORF">UFOVP429_69</name>
    <name evidence="2" type="ORF">UFOVP696_98</name>
</gene>
<protein>
    <submittedName>
        <fullName evidence="1">Uncharacterized protein</fullName>
    </submittedName>
</protein>
<accession>A0A6J5MPL6</accession>
<evidence type="ECO:0000313" key="2">
    <source>
        <dbReference type="EMBL" id="CAB4158230.1"/>
    </source>
</evidence>
<name>A0A6J5MPL6_9CAUD</name>
<proteinExistence type="predicted"/>
<evidence type="ECO:0000313" key="1">
    <source>
        <dbReference type="EMBL" id="CAB4147991.1"/>
    </source>
</evidence>
<organism evidence="1">
    <name type="scientific">uncultured Caudovirales phage</name>
    <dbReference type="NCBI Taxonomy" id="2100421"/>
    <lineage>
        <taxon>Viruses</taxon>
        <taxon>Duplodnaviria</taxon>
        <taxon>Heunggongvirae</taxon>
        <taxon>Uroviricota</taxon>
        <taxon>Caudoviricetes</taxon>
        <taxon>Peduoviridae</taxon>
        <taxon>Maltschvirus</taxon>
        <taxon>Maltschvirus maltsch</taxon>
    </lineage>
</organism>
<reference evidence="1" key="1">
    <citation type="submission" date="2020-04" db="EMBL/GenBank/DDBJ databases">
        <authorList>
            <person name="Chiriac C."/>
            <person name="Salcher M."/>
            <person name="Ghai R."/>
            <person name="Kavagutti S V."/>
        </authorList>
    </citation>
    <scope>NUCLEOTIDE SEQUENCE</scope>
</reference>